<organism evidence="2 3">
    <name type="scientific">Solanum tuberosum</name>
    <name type="common">Potato</name>
    <dbReference type="NCBI Taxonomy" id="4113"/>
    <lineage>
        <taxon>Eukaryota</taxon>
        <taxon>Viridiplantae</taxon>
        <taxon>Streptophyta</taxon>
        <taxon>Embryophyta</taxon>
        <taxon>Tracheophyta</taxon>
        <taxon>Spermatophyta</taxon>
        <taxon>Magnoliopsida</taxon>
        <taxon>eudicotyledons</taxon>
        <taxon>Gunneridae</taxon>
        <taxon>Pentapetalae</taxon>
        <taxon>asterids</taxon>
        <taxon>lamiids</taxon>
        <taxon>Solanales</taxon>
        <taxon>Solanaceae</taxon>
        <taxon>Solanoideae</taxon>
        <taxon>Solaneae</taxon>
        <taxon>Solanum</taxon>
    </lineage>
</organism>
<dbReference type="AlphaFoldDB" id="M1DEC5"/>
<feature type="region of interest" description="Disordered" evidence="1">
    <location>
        <begin position="1"/>
        <end position="23"/>
    </location>
</feature>
<evidence type="ECO:0000313" key="2">
    <source>
        <dbReference type="EnsemblPlants" id="PGSC0003DMT400087690"/>
    </source>
</evidence>
<accession>M1DEC5</accession>
<reference evidence="2" key="2">
    <citation type="submission" date="2015-06" db="UniProtKB">
        <authorList>
            <consortium name="EnsemblPlants"/>
        </authorList>
    </citation>
    <scope>IDENTIFICATION</scope>
    <source>
        <strain evidence="2">DM1-3 516 R44</strain>
    </source>
</reference>
<dbReference type="InParanoid" id="M1DEC5"/>
<protein>
    <submittedName>
        <fullName evidence="2">Uncharacterized protein</fullName>
    </submittedName>
</protein>
<evidence type="ECO:0000313" key="3">
    <source>
        <dbReference type="Proteomes" id="UP000011115"/>
    </source>
</evidence>
<reference evidence="3" key="1">
    <citation type="journal article" date="2011" name="Nature">
        <title>Genome sequence and analysis of the tuber crop potato.</title>
        <authorList>
            <consortium name="The Potato Genome Sequencing Consortium"/>
        </authorList>
    </citation>
    <scope>NUCLEOTIDE SEQUENCE [LARGE SCALE GENOMIC DNA]</scope>
    <source>
        <strain evidence="3">cv. DM1-3 516 R44</strain>
    </source>
</reference>
<sequence length="129" mass="13907">METTTHGGAARPVDPPTVRGSGSRGLGQFCVKLSKVGDLGNILELVQVLNIQIMRVSIPDPHSIALVIMPPRIAYPRNANACNTNAVPPVPDHEVSNIEFQNTIQIMAQSMTNQNNMQVPVTINRINGS</sequence>
<proteinExistence type="predicted"/>
<name>M1DEC5_SOLTU</name>
<dbReference type="Gramene" id="PGSC0003DMT400087690">
    <property type="protein sequence ID" value="PGSC0003DMT400087690"/>
    <property type="gene ID" value="PGSC0003DMG400037261"/>
</dbReference>
<dbReference type="HOGENOM" id="CLU_1952644_0_0_1"/>
<dbReference type="PaxDb" id="4113-PGSC0003DMT400087690"/>
<keyword evidence="3" id="KW-1185">Reference proteome</keyword>
<dbReference type="Proteomes" id="UP000011115">
    <property type="component" value="Unassembled WGS sequence"/>
</dbReference>
<evidence type="ECO:0000256" key="1">
    <source>
        <dbReference type="SAM" id="MobiDB-lite"/>
    </source>
</evidence>
<dbReference type="EnsemblPlants" id="PGSC0003DMT400087690">
    <property type="protein sequence ID" value="PGSC0003DMT400087690"/>
    <property type="gene ID" value="PGSC0003DMG400037261"/>
</dbReference>